<dbReference type="SUPFAM" id="SSF54001">
    <property type="entry name" value="Cysteine proteinases"/>
    <property type="match status" value="1"/>
</dbReference>
<evidence type="ECO:0000256" key="1">
    <source>
        <dbReference type="SAM" id="SignalP"/>
    </source>
</evidence>
<comment type="caution">
    <text evidence="2">The sequence shown here is derived from an EMBL/GenBank/DDBJ whole genome shotgun (WGS) entry which is preliminary data.</text>
</comment>
<dbReference type="Proteomes" id="UP001285855">
    <property type="component" value="Unassembled WGS sequence"/>
</dbReference>
<name>A0ABU5EPF3_9FLAO</name>
<accession>A0ABU5EPF3</accession>
<reference evidence="2 3" key="1">
    <citation type="submission" date="2023-11" db="EMBL/GenBank/DDBJ databases">
        <title>Winogradskyella pelagius sp. nov., isolated from coastal sediment.</title>
        <authorList>
            <person name="Li F."/>
        </authorList>
    </citation>
    <scope>NUCLEOTIDE SEQUENCE [LARGE SCALE GENOMIC DNA]</scope>
    <source>
        <strain evidence="2 3">KCTC 23502</strain>
    </source>
</reference>
<evidence type="ECO:0000313" key="2">
    <source>
        <dbReference type="EMBL" id="MDY2588340.1"/>
    </source>
</evidence>
<feature type="signal peptide" evidence="1">
    <location>
        <begin position="1"/>
        <end position="19"/>
    </location>
</feature>
<organism evidence="2 3">
    <name type="scientific">Winogradskyella aquimaris</name>
    <dbReference type="NCBI Taxonomy" id="864074"/>
    <lineage>
        <taxon>Bacteria</taxon>
        <taxon>Pseudomonadati</taxon>
        <taxon>Bacteroidota</taxon>
        <taxon>Flavobacteriia</taxon>
        <taxon>Flavobacteriales</taxon>
        <taxon>Flavobacteriaceae</taxon>
        <taxon>Winogradskyella</taxon>
    </lineage>
</organism>
<evidence type="ECO:0000313" key="3">
    <source>
        <dbReference type="Proteomes" id="UP001285855"/>
    </source>
</evidence>
<protein>
    <submittedName>
        <fullName evidence="2">YiiX/YebB-like N1pC/P60 family cysteine hydrolase</fullName>
    </submittedName>
</protein>
<dbReference type="InterPro" id="IPR038765">
    <property type="entry name" value="Papain-like_cys_pep_sf"/>
</dbReference>
<gene>
    <name evidence="2" type="ORF">SNF14_13410</name>
</gene>
<sequence>MYKLRLLFFLLPFTLFCQSNYIADKEGDLFKIVSSIYIESQNPVESYQNCVQISDKYYQKLFSISSLDSTFTRIEQSKIKELIRLSFETRLNIRKHLAFYESSLDSSGVCLLKVQNLNRALRYLEDYLIESLSKDSTEYKMLVGEEPVLLTNKNFKFSTYNDLKSGDLILSRGNAFTSAAIARIGIKDAQFSHLSLVYKNDLGELFTIESHIEVGAVVAPLKIHLNQNNARAVIFRFEDQDLAHEAAKYMYNKVKVQSDKGKNIPYDFGMDYKNSEELFCSEVIYDGFKSVSSGKVDVPIHKTYFDYSLIPFLNKLGVTINNQNYKEFKTFSPGDIELDHRFSLIAEWRNPNKLKDSRTKDAILTKMFEWIDEENYRFKPGFKISVFSNLSWLLRRTPIIKNALDEKFPLNMNVKQLKLFLVLDKVGEIIQDEVNIYQKTIAHPIPPKDLFEFIEKLKIKDLETYKLKRSKSLFHRWFKPNI</sequence>
<proteinExistence type="predicted"/>
<dbReference type="InterPro" id="IPR024453">
    <property type="entry name" value="Peptidase_C92"/>
</dbReference>
<keyword evidence="1" id="KW-0732">Signal</keyword>
<dbReference type="RefSeq" id="WP_320556688.1">
    <property type="nucleotide sequence ID" value="NZ_JAXDAE010000015.1"/>
</dbReference>
<dbReference type="EMBL" id="JAXDAE010000015">
    <property type="protein sequence ID" value="MDY2588340.1"/>
    <property type="molecule type" value="Genomic_DNA"/>
</dbReference>
<dbReference type="Gene3D" id="3.90.1720.10">
    <property type="entry name" value="endopeptidase domain like (from Nostoc punctiforme)"/>
    <property type="match status" value="1"/>
</dbReference>
<feature type="chain" id="PRO_5045921758" evidence="1">
    <location>
        <begin position="20"/>
        <end position="482"/>
    </location>
</feature>
<dbReference type="Pfam" id="PF05708">
    <property type="entry name" value="Peptidase_C92"/>
    <property type="match status" value="1"/>
</dbReference>
<keyword evidence="3" id="KW-1185">Reference proteome</keyword>